<protein>
    <submittedName>
        <fullName evidence="1">Uncharacterized protein</fullName>
    </submittedName>
</protein>
<proteinExistence type="predicted"/>
<name>A0AAJ1EIV6_RHILE</name>
<evidence type="ECO:0000313" key="2">
    <source>
        <dbReference type="Proteomes" id="UP000825699"/>
    </source>
</evidence>
<evidence type="ECO:0000313" key="1">
    <source>
        <dbReference type="EMBL" id="MBY5632977.1"/>
    </source>
</evidence>
<dbReference type="RefSeq" id="WP_168346482.1">
    <property type="nucleotide sequence ID" value="NZ_JAAXEB010000028.1"/>
</dbReference>
<dbReference type="Proteomes" id="UP000825699">
    <property type="component" value="Unassembled WGS sequence"/>
</dbReference>
<gene>
    <name evidence="1" type="ORF">HFO42_33695</name>
</gene>
<reference evidence="1" key="1">
    <citation type="submission" date="2020-04" db="EMBL/GenBank/DDBJ databases">
        <title>Global-level population genomics supports evidence of horizontal gene transfer on evolution of Rhizobia in Lentils.</title>
        <authorList>
            <person name="Gai Y."/>
            <person name="Cook D."/>
            <person name="Riely B."/>
        </authorList>
    </citation>
    <scope>NUCLEOTIDE SEQUENCE</scope>
    <source>
        <strain evidence="1">Derici101B</strain>
    </source>
</reference>
<sequence>MAEMAADWKARPSDKAPIFTVRDRRYYGQLRASVTNDPPEPQVCWTAGGATNRPLLGTGKFAAPDTSHDLISQNSGKGYLNGQAHFYRGGTAKPALSGANLGGVTNCSQFWSGMVGFWRTRQDSNL</sequence>
<organism evidence="1 2">
    <name type="scientific">Rhizobium leguminosarum</name>
    <dbReference type="NCBI Taxonomy" id="384"/>
    <lineage>
        <taxon>Bacteria</taxon>
        <taxon>Pseudomonadati</taxon>
        <taxon>Pseudomonadota</taxon>
        <taxon>Alphaproteobacteria</taxon>
        <taxon>Hyphomicrobiales</taxon>
        <taxon>Rhizobiaceae</taxon>
        <taxon>Rhizobium/Agrobacterium group</taxon>
        <taxon>Rhizobium</taxon>
    </lineage>
</organism>
<accession>A0AAJ1EIV6</accession>
<dbReference type="AlphaFoldDB" id="A0AAJ1EIV6"/>
<comment type="caution">
    <text evidence="1">The sequence shown here is derived from an EMBL/GenBank/DDBJ whole genome shotgun (WGS) entry which is preliminary data.</text>
</comment>
<dbReference type="EMBL" id="JAAXEP010000027">
    <property type="protein sequence ID" value="MBY5632977.1"/>
    <property type="molecule type" value="Genomic_DNA"/>
</dbReference>